<evidence type="ECO:0000313" key="2">
    <source>
        <dbReference type="EMBL" id="AAS03815.1"/>
    </source>
</evidence>
<evidence type="ECO:0000313" key="3">
    <source>
        <dbReference type="Proteomes" id="UP000000580"/>
    </source>
</evidence>
<dbReference type="EMBL" id="AE016958">
    <property type="protein sequence ID" value="AAS03815.1"/>
    <property type="molecule type" value="Genomic_DNA"/>
</dbReference>
<gene>
    <name evidence="2" type="ordered locus">MAP_1498c</name>
</gene>
<dbReference type="HOGENOM" id="CLU_106738_3_1_11"/>
<dbReference type="eggNOG" id="COG4319">
    <property type="taxonomic scope" value="Bacteria"/>
</dbReference>
<accession>Q73ZV3</accession>
<dbReference type="Gene3D" id="3.10.450.50">
    <property type="match status" value="1"/>
</dbReference>
<dbReference type="AlphaFoldDB" id="Q73ZV3"/>
<organism evidence="2 3">
    <name type="scientific">Mycolicibacterium paratuberculosis (strain ATCC BAA-968 / K-10)</name>
    <name type="common">Mycobacterium paratuberculosis</name>
    <dbReference type="NCBI Taxonomy" id="262316"/>
    <lineage>
        <taxon>Bacteria</taxon>
        <taxon>Bacillati</taxon>
        <taxon>Actinomycetota</taxon>
        <taxon>Actinomycetes</taxon>
        <taxon>Mycobacteriales</taxon>
        <taxon>Mycobacteriaceae</taxon>
        <taxon>Mycobacterium</taxon>
        <taxon>Mycobacterium avium complex (MAC)</taxon>
    </lineage>
</organism>
<dbReference type="STRING" id="262316.MAP_1498c"/>
<reference evidence="2 3" key="1">
    <citation type="journal article" date="2005" name="Proc. Natl. Acad. Sci. U.S.A.">
        <title>The complete genome sequence of Mycobacterium avium subspecies paratuberculosis.</title>
        <authorList>
            <person name="Li L."/>
            <person name="Bannantine J.P."/>
            <person name="Zhang Q."/>
            <person name="Amonsin A."/>
            <person name="May B.J."/>
            <person name="Alt D."/>
            <person name="Banerji N."/>
            <person name="Kanjilal S."/>
            <person name="Kapur V."/>
        </authorList>
    </citation>
    <scope>NUCLEOTIDE SEQUENCE [LARGE SCALE GENOMIC DNA]</scope>
    <source>
        <strain evidence="3">ATCC BAA-968 / K-10</strain>
    </source>
</reference>
<dbReference type="InterPro" id="IPR037401">
    <property type="entry name" value="SnoaL-like"/>
</dbReference>
<feature type="domain" description="SnoaL-like" evidence="1">
    <location>
        <begin position="18"/>
        <end position="148"/>
    </location>
</feature>
<keyword evidence="3" id="KW-1185">Reference proteome</keyword>
<dbReference type="KEGG" id="mpa:MAP_1498c"/>
<dbReference type="SUPFAM" id="SSF54427">
    <property type="entry name" value="NTF2-like"/>
    <property type="match status" value="1"/>
</dbReference>
<name>Q73ZV3_MYCPA</name>
<dbReference type="InterPro" id="IPR032710">
    <property type="entry name" value="NTF2-like_dom_sf"/>
</dbReference>
<sequence>MRAAAVAAPGERAVTLSADDRGALSDLVHRYAAGVDDRRFDAVAELFTADAELVVPAPPAELRPVHTHRGRAAITAAVAAVAAVARTEHAIVGEVYDATTPPGAARGRIACVAHHWSERGDELVDVVWHLRYDDSYQPTGDGWRISRRALTVTAIETHPARRLLPHDPA</sequence>
<evidence type="ECO:0000259" key="1">
    <source>
        <dbReference type="Pfam" id="PF13577"/>
    </source>
</evidence>
<proteinExistence type="predicted"/>
<protein>
    <recommendedName>
        <fullName evidence="1">SnoaL-like domain-containing protein</fullName>
    </recommendedName>
</protein>
<dbReference type="Pfam" id="PF13577">
    <property type="entry name" value="SnoaL_4"/>
    <property type="match status" value="1"/>
</dbReference>
<dbReference type="Proteomes" id="UP000000580">
    <property type="component" value="Chromosome"/>
</dbReference>